<keyword evidence="9" id="KW-0464">Manganese</keyword>
<dbReference type="PROSITE" id="PS51746">
    <property type="entry name" value="PPM_2"/>
    <property type="match status" value="1"/>
</dbReference>
<accession>A0A2N9G3N1</accession>
<evidence type="ECO:0000256" key="3">
    <source>
        <dbReference type="ARBA" id="ARBA00006702"/>
    </source>
</evidence>
<feature type="domain" description="PPM-type phosphatase" evidence="12">
    <location>
        <begin position="79"/>
        <end position="377"/>
    </location>
</feature>
<evidence type="ECO:0000313" key="13">
    <source>
        <dbReference type="EMBL" id="SPC97306.1"/>
    </source>
</evidence>
<comment type="catalytic activity">
    <reaction evidence="11">
        <text>O-phospho-L-threonyl-[protein] + H2O = L-threonyl-[protein] + phosphate</text>
        <dbReference type="Rhea" id="RHEA:47004"/>
        <dbReference type="Rhea" id="RHEA-COMP:11060"/>
        <dbReference type="Rhea" id="RHEA-COMP:11605"/>
        <dbReference type="ChEBI" id="CHEBI:15377"/>
        <dbReference type="ChEBI" id="CHEBI:30013"/>
        <dbReference type="ChEBI" id="CHEBI:43474"/>
        <dbReference type="ChEBI" id="CHEBI:61977"/>
        <dbReference type="EC" id="3.1.3.16"/>
    </reaction>
</comment>
<reference evidence="13" key="1">
    <citation type="submission" date="2018-02" db="EMBL/GenBank/DDBJ databases">
        <authorList>
            <person name="Cohen D.B."/>
            <person name="Kent A.D."/>
        </authorList>
    </citation>
    <scope>NUCLEOTIDE SEQUENCE</scope>
</reference>
<keyword evidence="5" id="KW-0479">Metal-binding</keyword>
<sequence>MSNQAVAVAGASSHTGKSTNILDKIMVRSAAHRFYFLASPKCSSLNMFPFLGQQTVTCLRSSSADSGKGTSKSSTNKVAHGFHLVEGKSGHDMEDYHVAEYRKKNNHVLGLFAIFDGHLGDRVPSYLRDNLFKNILDEPTFWKEPETAIKNAYRSTDKFILENSMQLGPGGSTAVTAIVIDGKDLWVANIGDSRAIVCERGSANQISVDHEPHSERRRIEKQGGFVTTLPGDVPRVNGQLAVARAFGDQSLKAHLSSEPDVRHVPIDSTIEFVILASDGLWKGGVRPESLWYFGALGHMNVFYLTTFETSVDVYATYLWPKAGGPRSLLTESRVIKNQEAIDLVKHIKDPQAAAKRLTTEALARKSKDDISCIVIRFG</sequence>
<dbReference type="GO" id="GO:0004722">
    <property type="term" value="F:protein serine/threonine phosphatase activity"/>
    <property type="evidence" value="ECO:0007669"/>
    <property type="project" value="UniProtKB-EC"/>
</dbReference>
<protein>
    <recommendedName>
        <fullName evidence="4">protein-serine/threonine phosphatase</fullName>
        <ecNumber evidence="4">3.1.3.16</ecNumber>
    </recommendedName>
</protein>
<dbReference type="Pfam" id="PF00481">
    <property type="entry name" value="PP2C"/>
    <property type="match status" value="1"/>
</dbReference>
<dbReference type="InterPro" id="IPR015655">
    <property type="entry name" value="PP2C"/>
</dbReference>
<evidence type="ECO:0000256" key="4">
    <source>
        <dbReference type="ARBA" id="ARBA00013081"/>
    </source>
</evidence>
<comment type="cofactor">
    <cofactor evidence="1">
        <name>Mn(2+)</name>
        <dbReference type="ChEBI" id="CHEBI:29035"/>
    </cofactor>
</comment>
<dbReference type="AlphaFoldDB" id="A0A2N9G3N1"/>
<evidence type="ECO:0000256" key="6">
    <source>
        <dbReference type="ARBA" id="ARBA00022801"/>
    </source>
</evidence>
<evidence type="ECO:0000256" key="8">
    <source>
        <dbReference type="ARBA" id="ARBA00022912"/>
    </source>
</evidence>
<evidence type="ECO:0000259" key="12">
    <source>
        <dbReference type="PROSITE" id="PS51746"/>
    </source>
</evidence>
<name>A0A2N9G3N1_FAGSY</name>
<dbReference type="CDD" id="cd00143">
    <property type="entry name" value="PP2Cc"/>
    <property type="match status" value="1"/>
</dbReference>
<evidence type="ECO:0000256" key="11">
    <source>
        <dbReference type="ARBA" id="ARBA00048336"/>
    </source>
</evidence>
<evidence type="ECO:0000256" key="9">
    <source>
        <dbReference type="ARBA" id="ARBA00023211"/>
    </source>
</evidence>
<comment type="catalytic activity">
    <reaction evidence="10">
        <text>O-phospho-L-seryl-[protein] + H2O = L-seryl-[protein] + phosphate</text>
        <dbReference type="Rhea" id="RHEA:20629"/>
        <dbReference type="Rhea" id="RHEA-COMP:9863"/>
        <dbReference type="Rhea" id="RHEA-COMP:11604"/>
        <dbReference type="ChEBI" id="CHEBI:15377"/>
        <dbReference type="ChEBI" id="CHEBI:29999"/>
        <dbReference type="ChEBI" id="CHEBI:43474"/>
        <dbReference type="ChEBI" id="CHEBI:83421"/>
        <dbReference type="EC" id="3.1.3.16"/>
    </reaction>
</comment>
<proteinExistence type="inferred from homology"/>
<comment type="similarity">
    <text evidence="3">Belongs to the PP2C family.</text>
</comment>
<dbReference type="FunFam" id="3.60.40.10:FF:000010">
    <property type="entry name" value="Probable protein phosphatase 2C 39"/>
    <property type="match status" value="1"/>
</dbReference>
<dbReference type="EC" id="3.1.3.16" evidence="4"/>
<evidence type="ECO:0000256" key="2">
    <source>
        <dbReference type="ARBA" id="ARBA00001946"/>
    </source>
</evidence>
<dbReference type="InterPro" id="IPR001932">
    <property type="entry name" value="PPM-type_phosphatase-like_dom"/>
</dbReference>
<evidence type="ECO:0000256" key="7">
    <source>
        <dbReference type="ARBA" id="ARBA00022842"/>
    </source>
</evidence>
<dbReference type="Gene3D" id="3.60.40.10">
    <property type="entry name" value="PPM-type phosphatase domain"/>
    <property type="match status" value="1"/>
</dbReference>
<keyword evidence="6" id="KW-0378">Hydrolase</keyword>
<keyword evidence="7" id="KW-0460">Magnesium</keyword>
<dbReference type="GO" id="GO:0046872">
    <property type="term" value="F:metal ion binding"/>
    <property type="evidence" value="ECO:0007669"/>
    <property type="project" value="UniProtKB-KW"/>
</dbReference>
<dbReference type="PANTHER" id="PTHR47992">
    <property type="entry name" value="PROTEIN PHOSPHATASE"/>
    <property type="match status" value="1"/>
</dbReference>
<dbReference type="InterPro" id="IPR036457">
    <property type="entry name" value="PPM-type-like_dom_sf"/>
</dbReference>
<evidence type="ECO:0000256" key="5">
    <source>
        <dbReference type="ARBA" id="ARBA00022723"/>
    </source>
</evidence>
<gene>
    <name evidence="13" type="ORF">FSB_LOCUS25188</name>
</gene>
<organism evidence="13">
    <name type="scientific">Fagus sylvatica</name>
    <name type="common">Beechnut</name>
    <dbReference type="NCBI Taxonomy" id="28930"/>
    <lineage>
        <taxon>Eukaryota</taxon>
        <taxon>Viridiplantae</taxon>
        <taxon>Streptophyta</taxon>
        <taxon>Embryophyta</taxon>
        <taxon>Tracheophyta</taxon>
        <taxon>Spermatophyta</taxon>
        <taxon>Magnoliopsida</taxon>
        <taxon>eudicotyledons</taxon>
        <taxon>Gunneridae</taxon>
        <taxon>Pentapetalae</taxon>
        <taxon>rosids</taxon>
        <taxon>fabids</taxon>
        <taxon>Fagales</taxon>
        <taxon>Fagaceae</taxon>
        <taxon>Fagus</taxon>
    </lineage>
</organism>
<comment type="cofactor">
    <cofactor evidence="2">
        <name>Mg(2+)</name>
        <dbReference type="ChEBI" id="CHEBI:18420"/>
    </cofactor>
</comment>
<evidence type="ECO:0000256" key="10">
    <source>
        <dbReference type="ARBA" id="ARBA00047761"/>
    </source>
</evidence>
<dbReference type="SUPFAM" id="SSF81606">
    <property type="entry name" value="PP2C-like"/>
    <property type="match status" value="2"/>
</dbReference>
<dbReference type="SMART" id="SM00332">
    <property type="entry name" value="PP2Cc"/>
    <property type="match status" value="1"/>
</dbReference>
<dbReference type="EMBL" id="OIVN01001757">
    <property type="protein sequence ID" value="SPC97306.1"/>
    <property type="molecule type" value="Genomic_DNA"/>
</dbReference>
<keyword evidence="8" id="KW-0904">Protein phosphatase</keyword>
<evidence type="ECO:0000256" key="1">
    <source>
        <dbReference type="ARBA" id="ARBA00001936"/>
    </source>
</evidence>